<evidence type="ECO:0000313" key="3">
    <source>
        <dbReference type="EMBL" id="GLI93067.1"/>
    </source>
</evidence>
<dbReference type="InterPro" id="IPR007049">
    <property type="entry name" value="Carb-sel_porin_OprB"/>
</dbReference>
<dbReference type="Proteomes" id="UP001144323">
    <property type="component" value="Unassembled WGS sequence"/>
</dbReference>
<protein>
    <recommendedName>
        <fullName evidence="5">Porin</fullName>
    </recommendedName>
</protein>
<dbReference type="GO" id="GO:0015288">
    <property type="term" value="F:porin activity"/>
    <property type="evidence" value="ECO:0007669"/>
    <property type="project" value="InterPro"/>
</dbReference>
<keyword evidence="2" id="KW-0732">Signal</keyword>
<evidence type="ECO:0000313" key="4">
    <source>
        <dbReference type="Proteomes" id="UP001144323"/>
    </source>
</evidence>
<dbReference type="InterPro" id="IPR038673">
    <property type="entry name" value="OprB_sf"/>
</dbReference>
<dbReference type="Pfam" id="PF04966">
    <property type="entry name" value="OprB"/>
    <property type="match status" value="1"/>
</dbReference>
<feature type="signal peptide" evidence="2">
    <location>
        <begin position="1"/>
        <end position="28"/>
    </location>
</feature>
<accession>A0A9W6LS29</accession>
<dbReference type="PANTHER" id="PTHR37944:SF1">
    <property type="entry name" value="PORIN B"/>
    <property type="match status" value="1"/>
</dbReference>
<comment type="similarity">
    <text evidence="1 2">Belongs to the OprB family.</text>
</comment>
<feature type="chain" id="PRO_5041021135" description="Porin" evidence="2">
    <location>
        <begin position="29"/>
        <end position="469"/>
    </location>
</feature>
<name>A0A9W6LS29_9HYPH</name>
<proteinExistence type="inferred from homology"/>
<evidence type="ECO:0000256" key="1">
    <source>
        <dbReference type="ARBA" id="ARBA00008769"/>
    </source>
</evidence>
<dbReference type="EMBL" id="BSEC01000001">
    <property type="protein sequence ID" value="GLI93067.1"/>
    <property type="molecule type" value="Genomic_DNA"/>
</dbReference>
<reference evidence="3" key="1">
    <citation type="journal article" date="2023" name="Int. J. Syst. Evol. Microbiol.">
        <title>Methylocystis iwaonis sp. nov., a type II methane-oxidizing bacterium from surface soil of a rice paddy field in Japan, and emended description of the genus Methylocystis (ex Whittenbury et al. 1970) Bowman et al. 1993.</title>
        <authorList>
            <person name="Kaise H."/>
            <person name="Sawadogo J.B."/>
            <person name="Alam M.S."/>
            <person name="Ueno C."/>
            <person name="Dianou D."/>
            <person name="Shinjo R."/>
            <person name="Asakawa S."/>
        </authorList>
    </citation>
    <scope>NUCLEOTIDE SEQUENCE</scope>
    <source>
        <strain evidence="3">LMG27198</strain>
    </source>
</reference>
<dbReference type="GO" id="GO:0008643">
    <property type="term" value="P:carbohydrate transport"/>
    <property type="evidence" value="ECO:0007669"/>
    <property type="project" value="InterPro"/>
</dbReference>
<comment type="caution">
    <text evidence="3">The sequence shown here is derived from an EMBL/GenBank/DDBJ whole genome shotgun (WGS) entry which is preliminary data.</text>
</comment>
<sequence>MSESYVARLLKFSILCVALLCFPALATAEGGAEPRVTNFANAFDDNAISGNPAFTEFSPGSGALFRPAGLTDEWGIRLGGIVLSDINNVFSGGAKPGSLASNNLVIVGLGVDGEKKLGWKGGSFGVNFLQINGQNTNGYAGALPGYNSIVAAPPFHRTELYEYWIAQEVIPDTLKIRVGKIIPAVDFNNVTRANKLADRSQNVSSLSSLLYTSIFVNPTLLGVIGGYYDSVFGTTANIALNRNSWLNLGVYDGNRARGVPTGIHNPHFNEYVFAISEIGTDWVAGPQKHPGQFGIGAWYQSGRLNAAGLYNDQQQTGAMGLYLYGGQRVWADVPAAADGQDSQTQKSKSLTIFYQFGVNNAKTLPVNQFIGVGATAFSIFDSRPDDSFGAGFGLSFLNRNLFQRSSELMFQTYYQASIVPGALYLQPTVTFIPNPGLPSNYPGNDALPPGMQPFLPAAFVGTLRLSAIF</sequence>
<dbReference type="PANTHER" id="PTHR37944">
    <property type="entry name" value="PORIN B"/>
    <property type="match status" value="1"/>
</dbReference>
<evidence type="ECO:0000256" key="2">
    <source>
        <dbReference type="RuleBase" id="RU363072"/>
    </source>
</evidence>
<evidence type="ECO:0008006" key="5">
    <source>
        <dbReference type="Google" id="ProtNLM"/>
    </source>
</evidence>
<dbReference type="Gene3D" id="2.40.160.180">
    <property type="entry name" value="Carbohydrate-selective porin OprB"/>
    <property type="match status" value="1"/>
</dbReference>
<dbReference type="GO" id="GO:0016020">
    <property type="term" value="C:membrane"/>
    <property type="evidence" value="ECO:0007669"/>
    <property type="project" value="InterPro"/>
</dbReference>
<dbReference type="InterPro" id="IPR052932">
    <property type="entry name" value="OprB_Porin"/>
</dbReference>
<dbReference type="AlphaFoldDB" id="A0A9W6LS29"/>
<keyword evidence="4" id="KW-1185">Reference proteome</keyword>
<organism evidence="3 4">
    <name type="scientific">Methylocystis echinoides</name>
    <dbReference type="NCBI Taxonomy" id="29468"/>
    <lineage>
        <taxon>Bacteria</taxon>
        <taxon>Pseudomonadati</taxon>
        <taxon>Pseudomonadota</taxon>
        <taxon>Alphaproteobacteria</taxon>
        <taxon>Hyphomicrobiales</taxon>
        <taxon>Methylocystaceae</taxon>
        <taxon>Methylocystis</taxon>
    </lineage>
</organism>
<gene>
    <name evidence="3" type="ORF">LMG27198_20590</name>
</gene>